<keyword evidence="8 16" id="KW-1015">Disulfide bond</keyword>
<dbReference type="Gene3D" id="3.40.50.300">
    <property type="entry name" value="P-loop containing nucleotide triphosphate hydrolases"/>
    <property type="match status" value="1"/>
</dbReference>
<evidence type="ECO:0000256" key="9">
    <source>
        <dbReference type="ARBA" id="ARBA00023180"/>
    </source>
</evidence>
<feature type="binding site" evidence="15">
    <location>
        <begin position="328"/>
        <end position="332"/>
    </location>
    <ligand>
        <name>3'-phosphoadenylyl sulfate</name>
        <dbReference type="ChEBI" id="CHEBI:58339"/>
    </ligand>
</feature>
<reference evidence="19 20" key="1">
    <citation type="submission" date="2024-05" db="EMBL/GenBank/DDBJ databases">
        <title>Genetic variation in Jamaican populations of the coffee berry borer (Hypothenemus hampei).</title>
        <authorList>
            <person name="Errbii M."/>
            <person name="Myrie A."/>
        </authorList>
    </citation>
    <scope>NUCLEOTIDE SEQUENCE [LARGE SCALE GENOMIC DNA]</scope>
    <source>
        <strain evidence="19">JA-Hopewell-2020-01-JO</strain>
        <tissue evidence="19">Whole body</tissue>
    </source>
</reference>
<keyword evidence="7 17" id="KW-0472">Membrane</keyword>
<evidence type="ECO:0000256" key="6">
    <source>
        <dbReference type="ARBA" id="ARBA00023034"/>
    </source>
</evidence>
<dbReference type="InterPro" id="IPR027417">
    <property type="entry name" value="P-loop_NTPase"/>
</dbReference>
<feature type="domain" description="Sulfotransferase" evidence="18">
    <location>
        <begin position="106"/>
        <end position="349"/>
    </location>
</feature>
<evidence type="ECO:0000256" key="15">
    <source>
        <dbReference type="PIRSR" id="PIRSR637359-2"/>
    </source>
</evidence>
<dbReference type="AlphaFoldDB" id="A0ABD1E9X2"/>
<dbReference type="FunFam" id="3.40.50.300:FF:000603">
    <property type="entry name" value="Sulfotransferase"/>
    <property type="match status" value="1"/>
</dbReference>
<feature type="binding site" evidence="15">
    <location>
        <begin position="115"/>
        <end position="119"/>
    </location>
    <ligand>
        <name>3'-phosphoadenylyl sulfate</name>
        <dbReference type="ChEBI" id="CHEBI:58339"/>
    </ligand>
</feature>
<dbReference type="InterPro" id="IPR037359">
    <property type="entry name" value="NST/OST"/>
</dbReference>
<dbReference type="Pfam" id="PF00685">
    <property type="entry name" value="Sulfotransfer_1"/>
    <property type="match status" value="1"/>
</dbReference>
<name>A0ABD1E9X2_HYPHA</name>
<evidence type="ECO:0000256" key="12">
    <source>
        <dbReference type="ARBA" id="ARBA00071906"/>
    </source>
</evidence>
<dbReference type="GO" id="GO:0000139">
    <property type="term" value="C:Golgi membrane"/>
    <property type="evidence" value="ECO:0007669"/>
    <property type="project" value="UniProtKB-SubCell"/>
</dbReference>
<dbReference type="Proteomes" id="UP001566132">
    <property type="component" value="Unassembled WGS sequence"/>
</dbReference>
<feature type="disulfide bond" evidence="16">
    <location>
        <begin position="314"/>
        <end position="323"/>
    </location>
</feature>
<keyword evidence="5 17" id="KW-1133">Transmembrane helix</keyword>
<evidence type="ECO:0000259" key="18">
    <source>
        <dbReference type="Pfam" id="PF00685"/>
    </source>
</evidence>
<protein>
    <recommendedName>
        <fullName evidence="12">Heparan sulfate glucosamine 3-O-sulfotransferase 5</fullName>
        <ecNumber evidence="11">2.8.2.23</ecNumber>
    </recommendedName>
    <alternativeName>
        <fullName evidence="13">Heparan sulfate D-glucosaminyl 3-O-sulfotransferase 5</fullName>
    </alternativeName>
</protein>
<comment type="catalytic activity">
    <reaction evidence="10">
        <text>alpha-D-glucosaminyl-[heparan sulfate](n) + 3'-phosphoadenylyl sulfate = 3-sulfo-alpha-D-glucosaminyl-[heparan sulfate](n) + adenosine 3',5'-bisphosphate + H(+)</text>
        <dbReference type="Rhea" id="RHEA:15461"/>
        <dbReference type="Rhea" id="RHEA-COMP:9830"/>
        <dbReference type="Rhea" id="RHEA-COMP:9831"/>
        <dbReference type="ChEBI" id="CHEBI:15378"/>
        <dbReference type="ChEBI" id="CHEBI:58339"/>
        <dbReference type="ChEBI" id="CHEBI:58343"/>
        <dbReference type="ChEBI" id="CHEBI:58388"/>
        <dbReference type="ChEBI" id="CHEBI:70975"/>
        <dbReference type="EC" id="2.8.2.23"/>
    </reaction>
</comment>
<comment type="subcellular location">
    <subcellularLocation>
        <location evidence="1">Golgi apparatus membrane</location>
        <topology evidence="1">Single-pass type II membrane protein</topology>
    </subcellularLocation>
</comment>
<feature type="active site" description="For sulfotransferase activity" evidence="14">
    <location>
        <position position="115"/>
    </location>
</feature>
<sequence length="367" mass="42359">MNSSRFEKKRGCVRPPHFDILWLPRAAIRSVEGDPSDCILVVGVSRPKIALTVFVVMLLSMFFTFHVIYDSALSTLHNTHHQLDKQSPSLLLLSRKLYPTAVKRLPQAIIMGVRKCGTRALLEMLHLHPKVQKAAGEVHFFDRDENYNKGLEWYRMQMPHSYFGQMTIEKSPSYFVTPEVPERIRAMNASIKLLLIVREPVTRAISDYTQLRANAATSSPTTLPTASPKSFEQLVLHPNGSVNEGYRPLAISAYHHYLHRWLEVFPREQILIVNGDMLIEDPVPQLQKIEQFLGLEPKIGNHNFYFNETKGFFCWRNETSNRCLRETKGRKHPRVAPHVVSKLRGYFVEHNQKFYELIGEDLGWPED</sequence>
<evidence type="ECO:0000256" key="2">
    <source>
        <dbReference type="ARBA" id="ARBA00022679"/>
    </source>
</evidence>
<evidence type="ECO:0000313" key="19">
    <source>
        <dbReference type="EMBL" id="KAL1490742.1"/>
    </source>
</evidence>
<feature type="transmembrane region" description="Helical" evidence="17">
    <location>
        <begin position="49"/>
        <end position="69"/>
    </location>
</feature>
<proteinExistence type="predicted"/>
<evidence type="ECO:0000256" key="7">
    <source>
        <dbReference type="ARBA" id="ARBA00023136"/>
    </source>
</evidence>
<keyword evidence="6" id="KW-0333">Golgi apparatus</keyword>
<keyword evidence="3 17" id="KW-0812">Transmembrane</keyword>
<dbReference type="GO" id="GO:0008467">
    <property type="term" value="F:[heparan sulfate]-glucosamine 3-sulfotransferase activity"/>
    <property type="evidence" value="ECO:0007669"/>
    <property type="project" value="UniProtKB-EC"/>
</dbReference>
<dbReference type="InterPro" id="IPR000863">
    <property type="entry name" value="Sulfotransferase_dom"/>
</dbReference>
<keyword evidence="2" id="KW-0808">Transferase</keyword>
<evidence type="ECO:0000256" key="10">
    <source>
        <dbReference type="ARBA" id="ARBA00052516"/>
    </source>
</evidence>
<dbReference type="PANTHER" id="PTHR10605:SF65">
    <property type="entry name" value="GH20068P"/>
    <property type="match status" value="1"/>
</dbReference>
<evidence type="ECO:0000313" key="20">
    <source>
        <dbReference type="Proteomes" id="UP001566132"/>
    </source>
</evidence>
<accession>A0ABD1E9X2</accession>
<evidence type="ECO:0000256" key="8">
    <source>
        <dbReference type="ARBA" id="ARBA00023157"/>
    </source>
</evidence>
<evidence type="ECO:0000256" key="3">
    <source>
        <dbReference type="ARBA" id="ARBA00022692"/>
    </source>
</evidence>
<feature type="binding site" evidence="15">
    <location>
        <position position="198"/>
    </location>
    <ligand>
        <name>3'-phosphoadenylyl sulfate</name>
        <dbReference type="ChEBI" id="CHEBI:58339"/>
    </ligand>
</feature>
<gene>
    <name evidence="19" type="ORF">ABEB36_013390</name>
</gene>
<evidence type="ECO:0000256" key="13">
    <source>
        <dbReference type="ARBA" id="ARBA00077477"/>
    </source>
</evidence>
<keyword evidence="20" id="KW-1185">Reference proteome</keyword>
<evidence type="ECO:0000256" key="17">
    <source>
        <dbReference type="SAM" id="Phobius"/>
    </source>
</evidence>
<comment type="caution">
    <text evidence="19">The sequence shown here is derived from an EMBL/GenBank/DDBJ whole genome shotgun (WGS) entry which is preliminary data.</text>
</comment>
<dbReference type="EC" id="2.8.2.23" evidence="11"/>
<evidence type="ECO:0000256" key="11">
    <source>
        <dbReference type="ARBA" id="ARBA00066719"/>
    </source>
</evidence>
<keyword evidence="9" id="KW-0325">Glycoprotein</keyword>
<dbReference type="SUPFAM" id="SSF52540">
    <property type="entry name" value="P-loop containing nucleoside triphosphate hydrolases"/>
    <property type="match status" value="1"/>
</dbReference>
<dbReference type="EMBL" id="JBDJPC010000010">
    <property type="protein sequence ID" value="KAL1490742.1"/>
    <property type="molecule type" value="Genomic_DNA"/>
</dbReference>
<evidence type="ECO:0000256" key="5">
    <source>
        <dbReference type="ARBA" id="ARBA00022989"/>
    </source>
</evidence>
<evidence type="ECO:0000256" key="16">
    <source>
        <dbReference type="PIRSR" id="PIRSR637359-3"/>
    </source>
</evidence>
<evidence type="ECO:0000256" key="1">
    <source>
        <dbReference type="ARBA" id="ARBA00004323"/>
    </source>
</evidence>
<evidence type="ECO:0000256" key="4">
    <source>
        <dbReference type="ARBA" id="ARBA00022968"/>
    </source>
</evidence>
<feature type="binding site" evidence="15">
    <location>
        <position position="206"/>
    </location>
    <ligand>
        <name>3'-phosphoadenylyl sulfate</name>
        <dbReference type="ChEBI" id="CHEBI:58339"/>
    </ligand>
</feature>
<dbReference type="PANTHER" id="PTHR10605">
    <property type="entry name" value="HEPARAN SULFATE SULFOTRANSFERASE"/>
    <property type="match status" value="1"/>
</dbReference>
<organism evidence="19 20">
    <name type="scientific">Hypothenemus hampei</name>
    <name type="common">Coffee berry borer</name>
    <dbReference type="NCBI Taxonomy" id="57062"/>
    <lineage>
        <taxon>Eukaryota</taxon>
        <taxon>Metazoa</taxon>
        <taxon>Ecdysozoa</taxon>
        <taxon>Arthropoda</taxon>
        <taxon>Hexapoda</taxon>
        <taxon>Insecta</taxon>
        <taxon>Pterygota</taxon>
        <taxon>Neoptera</taxon>
        <taxon>Endopterygota</taxon>
        <taxon>Coleoptera</taxon>
        <taxon>Polyphaga</taxon>
        <taxon>Cucujiformia</taxon>
        <taxon>Curculionidae</taxon>
        <taxon>Scolytinae</taxon>
        <taxon>Hypothenemus</taxon>
    </lineage>
</organism>
<keyword evidence="4" id="KW-0735">Signal-anchor</keyword>
<evidence type="ECO:0000256" key="14">
    <source>
        <dbReference type="PIRSR" id="PIRSR637359-1"/>
    </source>
</evidence>